<evidence type="ECO:0000259" key="4">
    <source>
        <dbReference type="PROSITE" id="PS50887"/>
    </source>
</evidence>
<feature type="transmembrane region" description="Helical" evidence="1">
    <location>
        <begin position="110"/>
        <end position="135"/>
    </location>
</feature>
<gene>
    <name evidence="6" type="ORF">BI350_03270</name>
</gene>
<dbReference type="Gene3D" id="3.30.70.270">
    <property type="match status" value="1"/>
</dbReference>
<dbReference type="SMART" id="SM00267">
    <property type="entry name" value="GGDEF"/>
    <property type="match status" value="1"/>
</dbReference>
<dbReference type="FunFam" id="3.30.70.270:FF:000001">
    <property type="entry name" value="Diguanylate cyclase domain protein"/>
    <property type="match status" value="1"/>
</dbReference>
<dbReference type="NCBIfam" id="TIGR00254">
    <property type="entry name" value="GGDEF"/>
    <property type="match status" value="1"/>
</dbReference>
<dbReference type="PROSITE" id="PS50883">
    <property type="entry name" value="EAL"/>
    <property type="match status" value="1"/>
</dbReference>
<dbReference type="PANTHER" id="PTHR44757">
    <property type="entry name" value="DIGUANYLATE CYCLASE DGCP"/>
    <property type="match status" value="1"/>
</dbReference>
<accession>A0A1D8JDC4</accession>
<dbReference type="GO" id="GO:0016020">
    <property type="term" value="C:membrane"/>
    <property type="evidence" value="ECO:0007669"/>
    <property type="project" value="UniProtKB-UniRule"/>
</dbReference>
<keyword evidence="1" id="KW-1133">Transmembrane helix</keyword>
<feature type="domain" description="GGDEF" evidence="4">
    <location>
        <begin position="399"/>
        <end position="531"/>
    </location>
</feature>
<evidence type="ECO:0000259" key="3">
    <source>
        <dbReference type="PROSITE" id="PS50883"/>
    </source>
</evidence>
<dbReference type="InterPro" id="IPR001633">
    <property type="entry name" value="EAL_dom"/>
</dbReference>
<dbReference type="EMBL" id="CP017560">
    <property type="protein sequence ID" value="AOV06710.1"/>
    <property type="molecule type" value="Genomic_DNA"/>
</dbReference>
<name>A0A1D8JDC4_9BACL</name>
<evidence type="ECO:0008006" key="8">
    <source>
        <dbReference type="Google" id="ProtNLM"/>
    </source>
</evidence>
<dbReference type="PROSITE" id="PS50887">
    <property type="entry name" value="GGDEF"/>
    <property type="match status" value="1"/>
</dbReference>
<feature type="domain" description="EAL" evidence="3">
    <location>
        <begin position="540"/>
        <end position="792"/>
    </location>
</feature>
<dbReference type="Proteomes" id="UP000185746">
    <property type="component" value="Chromosome"/>
</dbReference>
<dbReference type="InterPro" id="IPR043128">
    <property type="entry name" value="Rev_trsase/Diguanyl_cyclase"/>
</dbReference>
<dbReference type="Pfam" id="PF00563">
    <property type="entry name" value="EAL"/>
    <property type="match status" value="1"/>
</dbReference>
<dbReference type="CDD" id="cd01948">
    <property type="entry name" value="EAL"/>
    <property type="match status" value="1"/>
</dbReference>
<dbReference type="InterPro" id="IPR029787">
    <property type="entry name" value="Nucleotide_cyclase"/>
</dbReference>
<dbReference type="CDD" id="cd00130">
    <property type="entry name" value="PAS"/>
    <property type="match status" value="1"/>
</dbReference>
<keyword evidence="1" id="KW-0472">Membrane</keyword>
<evidence type="ECO:0000313" key="6">
    <source>
        <dbReference type="EMBL" id="AOV06710.1"/>
    </source>
</evidence>
<feature type="transmembrane region" description="Helical" evidence="1">
    <location>
        <begin position="12"/>
        <end position="31"/>
    </location>
</feature>
<dbReference type="Gene3D" id="3.20.20.450">
    <property type="entry name" value="EAL domain"/>
    <property type="match status" value="1"/>
</dbReference>
<sequence length="798" mass="88551">MQQIHGTHDLLLVVLSLIIAFFASITALDTARRVHFATGLRRVIWLVSGSAAMGIGIWSMHFIATLAFKLPVPITHDGVLVAVSVIIAIAASLCGLYFSSRPNADNLKLLIGGTIMGIGIGAMHYIGMIAIQGVYITYDAILFGLSIFVAIGASTITLMLALHFRDKEGGISAKDKLVGGTIMGSAIAGIHYIGMAAALFKVDPTGAAKINATLIDTPELVVAVTISTIVIIGLILIVSFRLDKRLDQEIAFKDAILEAVLDCVIIMDNNGQILECNPSVTRTFGYVRKKLLGQGIEKLFISPSSITDGEGDFLCDVRIEATALQSNGEEFPIELTIKQLKLDGCPLFTVYIRDITRFKEAENTIKLLAYEDSLTGLPNRRFFMENLAEAFKKAKSRNTKLAVLFLDLDRFKIINDSMGHTFGDLLLIGVAKRLKKELMSRGIVARNGGDEFTILLENMNDDEVRNLTNNILKSLARPFYLEGQEVYVTISIGIAMYPEDGEDQETLIKNADIAMYEAKANGRNRYAFFECVRVADNSQLLRLENELRFALERNQLVVYYQPRLNIHTGQIIGVEALIRWNHPQKGMIPPDEFIPQAEESGLIIPIGNWVLRTAIAQCDKWRETGLPLEVSVNLSAVQFQKPDIVDTISGILQDENVNPSLLNLEITENMMMDADYSTRLLNELKSLGVTISIDDFGTGFNSLWALKQMPIDHIKIDRFFLTNVKDNPENNAIVKAIISIGHSLELNVIAEGVENKNQLLYLKELGCHEIQGYYVSPPLPAEAFEKWMNEWDMSKLYE</sequence>
<keyword evidence="7" id="KW-1185">Reference proteome</keyword>
<dbReference type="PROSITE" id="PS50924">
    <property type="entry name" value="MHYT"/>
    <property type="match status" value="1"/>
</dbReference>
<dbReference type="SUPFAM" id="SSF55073">
    <property type="entry name" value="Nucleotide cyclase"/>
    <property type="match status" value="1"/>
</dbReference>
<feature type="transmembrane region" description="Helical" evidence="1">
    <location>
        <begin position="177"/>
        <end position="200"/>
    </location>
</feature>
<dbReference type="Pfam" id="PF13426">
    <property type="entry name" value="PAS_9"/>
    <property type="match status" value="1"/>
</dbReference>
<evidence type="ECO:0000259" key="5">
    <source>
        <dbReference type="PROSITE" id="PS50924"/>
    </source>
</evidence>
<proteinExistence type="predicted"/>
<feature type="domain" description="MHYT" evidence="5">
    <location>
        <begin position="8"/>
        <end position="201"/>
    </location>
</feature>
<dbReference type="KEGG" id="surl:BI350_03270"/>
<dbReference type="Pfam" id="PF00990">
    <property type="entry name" value="GGDEF"/>
    <property type="match status" value="1"/>
</dbReference>
<feature type="transmembrane region" description="Helical" evidence="1">
    <location>
        <begin position="43"/>
        <end position="67"/>
    </location>
</feature>
<dbReference type="InterPro" id="IPR035965">
    <property type="entry name" value="PAS-like_dom_sf"/>
</dbReference>
<dbReference type="InterPro" id="IPR000160">
    <property type="entry name" value="GGDEF_dom"/>
</dbReference>
<dbReference type="InterPro" id="IPR005330">
    <property type="entry name" value="MHYT_dom"/>
</dbReference>
<dbReference type="SUPFAM" id="SSF141868">
    <property type="entry name" value="EAL domain-like"/>
    <property type="match status" value="1"/>
</dbReference>
<dbReference type="SUPFAM" id="SSF55785">
    <property type="entry name" value="PYP-like sensor domain (PAS domain)"/>
    <property type="match status" value="1"/>
</dbReference>
<protein>
    <recommendedName>
        <fullName evidence="8">Bifunctional diguanylate cyclase/phosphodiesterase</fullName>
    </recommendedName>
</protein>
<organism evidence="6 7">
    <name type="scientific">Sporosarcina ureilytica</name>
    <dbReference type="NCBI Taxonomy" id="298596"/>
    <lineage>
        <taxon>Bacteria</taxon>
        <taxon>Bacillati</taxon>
        <taxon>Bacillota</taxon>
        <taxon>Bacilli</taxon>
        <taxon>Bacillales</taxon>
        <taxon>Caryophanaceae</taxon>
        <taxon>Sporosarcina</taxon>
    </lineage>
</organism>
<dbReference type="CDD" id="cd01949">
    <property type="entry name" value="GGDEF"/>
    <property type="match status" value="1"/>
</dbReference>
<keyword evidence="1" id="KW-0812">Transmembrane</keyword>
<dbReference type="AlphaFoldDB" id="A0A1D8JDC4"/>
<dbReference type="Pfam" id="PF03707">
    <property type="entry name" value="MHYT"/>
    <property type="match status" value="2"/>
</dbReference>
<feature type="domain" description="PAS" evidence="2">
    <location>
        <begin position="256"/>
        <end position="305"/>
    </location>
</feature>
<dbReference type="InterPro" id="IPR000014">
    <property type="entry name" value="PAS"/>
</dbReference>
<dbReference type="Gene3D" id="3.30.450.20">
    <property type="entry name" value="PAS domain"/>
    <property type="match status" value="1"/>
</dbReference>
<reference evidence="6 7" key="1">
    <citation type="submission" date="2016-09" db="EMBL/GenBank/DDBJ databases">
        <title>Complete genome sequence of the Lysinibacillus sphaericus LMG 22257, a specie of Bacillus with ureolytic activity that can effectively biodeposit calcium carbonate.</title>
        <authorList>
            <person name="Yan W."/>
        </authorList>
    </citation>
    <scope>NUCLEOTIDE SEQUENCE [LARGE SCALE GENOMIC DNA]</scope>
    <source>
        <strain evidence="6 7">LMG 22257</strain>
    </source>
</reference>
<dbReference type="PROSITE" id="PS50112">
    <property type="entry name" value="PAS"/>
    <property type="match status" value="1"/>
</dbReference>
<feature type="transmembrane region" description="Helical" evidence="1">
    <location>
        <begin position="220"/>
        <end position="240"/>
    </location>
</feature>
<evidence type="ECO:0000259" key="2">
    <source>
        <dbReference type="PROSITE" id="PS50112"/>
    </source>
</evidence>
<evidence type="ECO:0000256" key="1">
    <source>
        <dbReference type="PROSITE-ProRule" id="PRU00244"/>
    </source>
</evidence>
<dbReference type="FunFam" id="3.20.20.450:FF:000001">
    <property type="entry name" value="Cyclic di-GMP phosphodiesterase yahA"/>
    <property type="match status" value="1"/>
</dbReference>
<feature type="transmembrane region" description="Helical" evidence="1">
    <location>
        <begin position="141"/>
        <end position="165"/>
    </location>
</feature>
<feature type="transmembrane region" description="Helical" evidence="1">
    <location>
        <begin position="79"/>
        <end position="98"/>
    </location>
</feature>
<dbReference type="InterPro" id="IPR035919">
    <property type="entry name" value="EAL_sf"/>
</dbReference>
<dbReference type="RefSeq" id="WP_075526825.1">
    <property type="nucleotide sequence ID" value="NZ_CP017560.1"/>
</dbReference>
<dbReference type="InterPro" id="IPR052155">
    <property type="entry name" value="Biofilm_reg_signaling"/>
</dbReference>
<dbReference type="PANTHER" id="PTHR44757:SF2">
    <property type="entry name" value="BIOFILM ARCHITECTURE MAINTENANCE PROTEIN MBAA"/>
    <property type="match status" value="1"/>
</dbReference>
<dbReference type="SMART" id="SM00052">
    <property type="entry name" value="EAL"/>
    <property type="match status" value="1"/>
</dbReference>
<evidence type="ECO:0000313" key="7">
    <source>
        <dbReference type="Proteomes" id="UP000185746"/>
    </source>
</evidence>
<dbReference type="NCBIfam" id="TIGR00229">
    <property type="entry name" value="sensory_box"/>
    <property type="match status" value="1"/>
</dbReference>